<dbReference type="InterPro" id="IPR002204">
    <property type="entry name" value="3-OH-isobutyrate_DH-rel_CS"/>
</dbReference>
<sequence length="305" mass="31430">MKVSVIGLGAMGTAMAANLLKAGHEVWVWNRSPAAADTLVAAGAIRCATAAEAFAGAPVVMSVLGDDAAVEQVITAEVLRAASRGAIHINLATVSVAAAQRLVALHAQHHLTYIGAPVFGRAEMAAAGKLNIVAGGPAAAIEMVQPLFSAIGQRVWPVGEDPVQAHLVKIAGNFMIACVIETLGEAMAMVEKSGLPPKVFTDIMTGTLFAAPAYNIYADLINAGTFQPAAFKLHLGLKDVGLALAAAQGVQAPLPLGSMLRDHFLEAMASGHGQHDWAFLGEQIRRKAGLPARHDAACNSNTASA</sequence>
<dbReference type="GO" id="GO:0051287">
    <property type="term" value="F:NAD binding"/>
    <property type="evidence" value="ECO:0007669"/>
    <property type="project" value="InterPro"/>
</dbReference>
<evidence type="ECO:0000256" key="3">
    <source>
        <dbReference type="PIRSR" id="PIRSR000103-1"/>
    </source>
</evidence>
<dbReference type="GO" id="GO:0050661">
    <property type="term" value="F:NADP binding"/>
    <property type="evidence" value="ECO:0007669"/>
    <property type="project" value="InterPro"/>
</dbReference>
<dbReference type="InterPro" id="IPR006115">
    <property type="entry name" value="6PGDH_NADP-bd"/>
</dbReference>
<evidence type="ECO:0000313" key="7">
    <source>
        <dbReference type="EMBL" id="RDK05336.1"/>
    </source>
</evidence>
<name>A0A370NIB0_9BURK</name>
<evidence type="ECO:0000256" key="2">
    <source>
        <dbReference type="ARBA" id="ARBA00023027"/>
    </source>
</evidence>
<protein>
    <submittedName>
        <fullName evidence="7">NAD(P)-dependent oxidoreductase</fullName>
    </submittedName>
</protein>
<dbReference type="InterPro" id="IPR029154">
    <property type="entry name" value="HIBADH-like_NADP-bd"/>
</dbReference>
<dbReference type="Gene3D" id="1.10.1040.10">
    <property type="entry name" value="N-(1-d-carboxylethyl)-l-norvaline Dehydrogenase, domain 2"/>
    <property type="match status" value="1"/>
</dbReference>
<gene>
    <name evidence="7" type="ORF">DN412_37600</name>
</gene>
<organism evidence="7 8">
    <name type="scientific">Cupriavidus lacunae</name>
    <dbReference type="NCBI Taxonomy" id="2666307"/>
    <lineage>
        <taxon>Bacteria</taxon>
        <taxon>Pseudomonadati</taxon>
        <taxon>Pseudomonadota</taxon>
        <taxon>Betaproteobacteria</taxon>
        <taxon>Burkholderiales</taxon>
        <taxon>Burkholderiaceae</taxon>
        <taxon>Cupriavidus</taxon>
    </lineage>
</organism>
<feature type="domain" description="6-phosphogluconate dehydrogenase NADP-binding" evidence="5">
    <location>
        <begin position="2"/>
        <end position="156"/>
    </location>
</feature>
<dbReference type="PROSITE" id="PS00895">
    <property type="entry name" value="3_HYDROXYISOBUT_DH"/>
    <property type="match status" value="1"/>
</dbReference>
<evidence type="ECO:0000259" key="5">
    <source>
        <dbReference type="Pfam" id="PF03446"/>
    </source>
</evidence>
<dbReference type="EMBL" id="QKWJ01000102">
    <property type="protein sequence ID" value="RDK05336.1"/>
    <property type="molecule type" value="Genomic_DNA"/>
</dbReference>
<comment type="caution">
    <text evidence="7">The sequence shown here is derived from an EMBL/GenBank/DDBJ whole genome shotgun (WGS) entry which is preliminary data.</text>
</comment>
<dbReference type="InterPro" id="IPR036291">
    <property type="entry name" value="NAD(P)-bd_dom_sf"/>
</dbReference>
<dbReference type="PIRSF" id="PIRSF000103">
    <property type="entry name" value="HIBADH"/>
    <property type="match status" value="1"/>
</dbReference>
<proteinExistence type="predicted"/>
<dbReference type="GO" id="GO:0016491">
    <property type="term" value="F:oxidoreductase activity"/>
    <property type="evidence" value="ECO:0007669"/>
    <property type="project" value="UniProtKB-KW"/>
</dbReference>
<keyword evidence="4" id="KW-0732">Signal</keyword>
<dbReference type="InterPro" id="IPR051265">
    <property type="entry name" value="HIBADH-related_NP60_sf"/>
</dbReference>
<reference evidence="8" key="1">
    <citation type="submission" date="2018-06" db="EMBL/GenBank/DDBJ databases">
        <authorList>
            <person name="Feng T."/>
            <person name="Jeon C.O."/>
        </authorList>
    </citation>
    <scope>NUCLEOTIDE SEQUENCE [LARGE SCALE GENOMIC DNA]</scope>
    <source>
        <strain evidence="8">S23</strain>
    </source>
</reference>
<feature type="chain" id="PRO_5017076425" evidence="4">
    <location>
        <begin position="17"/>
        <end position="305"/>
    </location>
</feature>
<feature type="domain" description="3-hydroxyisobutyrate dehydrogenase-like NAD-binding" evidence="6">
    <location>
        <begin position="165"/>
        <end position="276"/>
    </location>
</feature>
<dbReference type="Proteomes" id="UP000255165">
    <property type="component" value="Unassembled WGS sequence"/>
</dbReference>
<evidence type="ECO:0000259" key="6">
    <source>
        <dbReference type="Pfam" id="PF14833"/>
    </source>
</evidence>
<dbReference type="SUPFAM" id="SSF48179">
    <property type="entry name" value="6-phosphogluconate dehydrogenase C-terminal domain-like"/>
    <property type="match status" value="1"/>
</dbReference>
<feature type="signal peptide" evidence="4">
    <location>
        <begin position="1"/>
        <end position="16"/>
    </location>
</feature>
<evidence type="ECO:0000256" key="1">
    <source>
        <dbReference type="ARBA" id="ARBA00023002"/>
    </source>
</evidence>
<dbReference type="SUPFAM" id="SSF51735">
    <property type="entry name" value="NAD(P)-binding Rossmann-fold domains"/>
    <property type="match status" value="1"/>
</dbReference>
<dbReference type="GO" id="GO:0016054">
    <property type="term" value="P:organic acid catabolic process"/>
    <property type="evidence" value="ECO:0007669"/>
    <property type="project" value="UniProtKB-ARBA"/>
</dbReference>
<dbReference type="AlphaFoldDB" id="A0A370NIB0"/>
<keyword evidence="8" id="KW-1185">Reference proteome</keyword>
<dbReference type="Pfam" id="PF14833">
    <property type="entry name" value="NAD_binding_11"/>
    <property type="match status" value="1"/>
</dbReference>
<evidence type="ECO:0000256" key="4">
    <source>
        <dbReference type="SAM" id="SignalP"/>
    </source>
</evidence>
<dbReference type="PANTHER" id="PTHR43580">
    <property type="entry name" value="OXIDOREDUCTASE GLYR1-RELATED"/>
    <property type="match status" value="1"/>
</dbReference>
<feature type="active site" evidence="3">
    <location>
        <position position="169"/>
    </location>
</feature>
<dbReference type="InterPro" id="IPR013328">
    <property type="entry name" value="6PGD_dom2"/>
</dbReference>
<dbReference type="RefSeq" id="WP_115216185.1">
    <property type="nucleotide sequence ID" value="NZ_QKWJ01000102.1"/>
</dbReference>
<dbReference type="Gene3D" id="3.40.50.720">
    <property type="entry name" value="NAD(P)-binding Rossmann-like Domain"/>
    <property type="match status" value="1"/>
</dbReference>
<evidence type="ECO:0000313" key="8">
    <source>
        <dbReference type="Proteomes" id="UP000255165"/>
    </source>
</evidence>
<dbReference type="InterPro" id="IPR015815">
    <property type="entry name" value="HIBADH-related"/>
</dbReference>
<dbReference type="Pfam" id="PF03446">
    <property type="entry name" value="NAD_binding_2"/>
    <property type="match status" value="1"/>
</dbReference>
<keyword evidence="1" id="KW-0560">Oxidoreductase</keyword>
<dbReference type="InterPro" id="IPR008927">
    <property type="entry name" value="6-PGluconate_DH-like_C_sf"/>
</dbReference>
<keyword evidence="2" id="KW-0520">NAD</keyword>
<accession>A0A370NIB0</accession>
<dbReference type="PANTHER" id="PTHR43580:SF2">
    <property type="entry name" value="CYTOKINE-LIKE NUCLEAR FACTOR N-PAC"/>
    <property type="match status" value="1"/>
</dbReference>